<name>E3GX92_METFV</name>
<dbReference type="GO" id="GO:0004642">
    <property type="term" value="F:phosphoribosylformylglycinamidine synthase activity"/>
    <property type="evidence" value="ECO:0007669"/>
    <property type="project" value="UniProtKB-UniRule"/>
</dbReference>
<dbReference type="AlphaFoldDB" id="E3GX92"/>
<dbReference type="NCBIfam" id="NF004630">
    <property type="entry name" value="PRK05974.1"/>
    <property type="match status" value="1"/>
</dbReference>
<keyword evidence="2 6" id="KW-0436">Ligase</keyword>
<comment type="subcellular location">
    <subcellularLocation>
        <location evidence="6">Cytoplasm</location>
    </subcellularLocation>
</comment>
<evidence type="ECO:0000256" key="3">
    <source>
        <dbReference type="ARBA" id="ARBA00022741"/>
    </source>
</evidence>
<dbReference type="HOGENOM" id="CLU_164833_3_0_2"/>
<dbReference type="Gene3D" id="3.30.1280.10">
    <property type="entry name" value="Phosphoribosylformylglycinamidine synthase subunit PurS"/>
    <property type="match status" value="1"/>
</dbReference>
<keyword evidence="8" id="KW-1185">Reference proteome</keyword>
<keyword evidence="1 6" id="KW-0963">Cytoplasm</keyword>
<dbReference type="EMBL" id="CP002278">
    <property type="protein sequence ID" value="ADP78087.1"/>
    <property type="molecule type" value="Genomic_DNA"/>
</dbReference>
<dbReference type="KEGG" id="mfv:Mfer_1302"/>
<dbReference type="InterPro" id="IPR036604">
    <property type="entry name" value="PurS-like_sf"/>
</dbReference>
<dbReference type="InterPro" id="IPR003850">
    <property type="entry name" value="PurS"/>
</dbReference>
<evidence type="ECO:0000313" key="7">
    <source>
        <dbReference type="EMBL" id="ADP78087.1"/>
    </source>
</evidence>
<evidence type="ECO:0000313" key="8">
    <source>
        <dbReference type="Proteomes" id="UP000002315"/>
    </source>
</evidence>
<protein>
    <recommendedName>
        <fullName evidence="6">Phosphoribosylformylglycinamidine synthase subunit PurS</fullName>
        <shortName evidence="6">FGAM synthase</shortName>
        <ecNumber evidence="6">6.3.5.3</ecNumber>
    </recommendedName>
    <alternativeName>
        <fullName evidence="6">Formylglycinamide ribonucleotide amidotransferase subunit III</fullName>
        <shortName evidence="6">FGAR amidotransferase III</shortName>
        <shortName evidence="6">FGAR-AT III</shortName>
    </alternativeName>
    <alternativeName>
        <fullName evidence="6">Phosphoribosylformylglycinamidine synthase subunit III</fullName>
    </alternativeName>
</protein>
<dbReference type="PANTHER" id="PTHR34696:SF1">
    <property type="entry name" value="PHOSPHORIBOSYLFORMYLGLYCINAMIDINE SYNTHASE SUBUNIT PURS"/>
    <property type="match status" value="1"/>
</dbReference>
<dbReference type="GO" id="GO:0006189">
    <property type="term" value="P:'de novo' IMP biosynthetic process"/>
    <property type="evidence" value="ECO:0007669"/>
    <property type="project" value="UniProtKB-UniRule"/>
</dbReference>
<dbReference type="UniPathway" id="UPA00074">
    <property type="reaction ID" value="UER00128"/>
</dbReference>
<dbReference type="Proteomes" id="UP000002315">
    <property type="component" value="Chromosome"/>
</dbReference>
<evidence type="ECO:0000256" key="6">
    <source>
        <dbReference type="HAMAP-Rule" id="MF_01926"/>
    </source>
</evidence>
<keyword evidence="3 6" id="KW-0547">Nucleotide-binding</keyword>
<proteinExistence type="inferred from homology"/>
<keyword evidence="5 6" id="KW-0067">ATP-binding</keyword>
<comment type="subunit">
    <text evidence="6">Part of the FGAM synthase complex composed of 1 PurL, 1 PurQ and 2 PurS subunits.</text>
</comment>
<evidence type="ECO:0000256" key="1">
    <source>
        <dbReference type="ARBA" id="ARBA00022490"/>
    </source>
</evidence>
<sequence>MKYRVKIKIKLKKGMLDPEALAIKKGLSLLGYDVENTRTANLIYFEMNGKDKKSVVDSVEDMCKRLLCNPVIHDYKIDVKRIS</sequence>
<dbReference type="OrthoDB" id="56303at2157"/>
<dbReference type="PANTHER" id="PTHR34696">
    <property type="entry name" value="PHOSPHORIBOSYLFORMYLGLYCINAMIDINE SYNTHASE SUBUNIT PURS"/>
    <property type="match status" value="1"/>
</dbReference>
<dbReference type="SUPFAM" id="SSF82697">
    <property type="entry name" value="PurS-like"/>
    <property type="match status" value="1"/>
</dbReference>
<dbReference type="STRING" id="523846.Mfer_1302"/>
<evidence type="ECO:0000256" key="5">
    <source>
        <dbReference type="ARBA" id="ARBA00022840"/>
    </source>
</evidence>
<dbReference type="Pfam" id="PF02700">
    <property type="entry name" value="PurS"/>
    <property type="match status" value="1"/>
</dbReference>
<dbReference type="EC" id="6.3.5.3" evidence="6"/>
<dbReference type="GO" id="GO:0005524">
    <property type="term" value="F:ATP binding"/>
    <property type="evidence" value="ECO:0007669"/>
    <property type="project" value="UniProtKB-UniRule"/>
</dbReference>
<dbReference type="HAMAP" id="MF_01926">
    <property type="entry name" value="PurS"/>
    <property type="match status" value="1"/>
</dbReference>
<dbReference type="GO" id="GO:0005737">
    <property type="term" value="C:cytoplasm"/>
    <property type="evidence" value="ECO:0007669"/>
    <property type="project" value="UniProtKB-SubCell"/>
</dbReference>
<evidence type="ECO:0000256" key="4">
    <source>
        <dbReference type="ARBA" id="ARBA00022755"/>
    </source>
</evidence>
<comment type="similarity">
    <text evidence="6">Belongs to the PurS family.</text>
</comment>
<comment type="pathway">
    <text evidence="6">Purine metabolism; IMP biosynthesis via de novo pathway; 5-amino-1-(5-phospho-D-ribosyl)imidazole from N(2)-formyl-N(1)-(5-phospho-D-ribosyl)glycinamide: step 1/2.</text>
</comment>
<reference evidence="7 8" key="1">
    <citation type="journal article" date="2010" name="Stand. Genomic Sci.">
        <title>Complete genome sequence of Methanothermus fervidus type strain (V24S).</title>
        <authorList>
            <person name="Anderson I."/>
            <person name="Djao O.D."/>
            <person name="Misra M."/>
            <person name="Chertkov O."/>
            <person name="Nolan M."/>
            <person name="Lucas S."/>
            <person name="Lapidus A."/>
            <person name="Del Rio T.G."/>
            <person name="Tice H."/>
            <person name="Cheng J.F."/>
            <person name="Tapia R."/>
            <person name="Han C."/>
            <person name="Goodwin L."/>
            <person name="Pitluck S."/>
            <person name="Liolios K."/>
            <person name="Ivanova N."/>
            <person name="Mavromatis K."/>
            <person name="Mikhailova N."/>
            <person name="Pati A."/>
            <person name="Brambilla E."/>
            <person name="Chen A."/>
            <person name="Palaniappan K."/>
            <person name="Land M."/>
            <person name="Hauser L."/>
            <person name="Chang Y.J."/>
            <person name="Jeffries C.D."/>
            <person name="Sikorski J."/>
            <person name="Spring S."/>
            <person name="Rohde M."/>
            <person name="Eichinger K."/>
            <person name="Huber H."/>
            <person name="Wirth R."/>
            <person name="Goker M."/>
            <person name="Detter J.C."/>
            <person name="Woyke T."/>
            <person name="Bristow J."/>
            <person name="Eisen J.A."/>
            <person name="Markowitz V."/>
            <person name="Hugenholtz P."/>
            <person name="Klenk H.P."/>
            <person name="Kyrpides N.C."/>
        </authorList>
    </citation>
    <scope>NUCLEOTIDE SEQUENCE [LARGE SCALE GENOMIC DNA]</scope>
    <source>
        <strain evidence="8">ATCC 43054 / DSM 2088 / JCM 10308 / V24 S</strain>
    </source>
</reference>
<comment type="catalytic activity">
    <reaction evidence="6">
        <text>N(2)-formyl-N(1)-(5-phospho-beta-D-ribosyl)glycinamide + L-glutamine + ATP + H2O = 2-formamido-N(1)-(5-O-phospho-beta-D-ribosyl)acetamidine + L-glutamate + ADP + phosphate + H(+)</text>
        <dbReference type="Rhea" id="RHEA:17129"/>
        <dbReference type="ChEBI" id="CHEBI:15377"/>
        <dbReference type="ChEBI" id="CHEBI:15378"/>
        <dbReference type="ChEBI" id="CHEBI:29985"/>
        <dbReference type="ChEBI" id="CHEBI:30616"/>
        <dbReference type="ChEBI" id="CHEBI:43474"/>
        <dbReference type="ChEBI" id="CHEBI:58359"/>
        <dbReference type="ChEBI" id="CHEBI:147286"/>
        <dbReference type="ChEBI" id="CHEBI:147287"/>
        <dbReference type="ChEBI" id="CHEBI:456216"/>
        <dbReference type="EC" id="6.3.5.3"/>
    </reaction>
</comment>
<comment type="function">
    <text evidence="6">Part of the phosphoribosylformylglycinamidine synthase complex involved in the purines biosynthetic pathway. Catalyzes the ATP-dependent conversion of formylglycinamide ribonucleotide (FGAR) and glutamine to yield formylglycinamidine ribonucleotide (FGAM) and glutamate. The FGAM synthase complex is composed of three subunits. PurQ produces an ammonia molecule by converting glutamine to glutamate. PurL transfers the ammonia molecule to FGAR to form FGAM in an ATP-dependent manner. PurS interacts with PurQ and PurL and is thought to assist in the transfer of the ammonia molecule from PurQ to PurL.</text>
</comment>
<organism evidence="7 8">
    <name type="scientific">Methanothermus fervidus (strain ATCC 43054 / DSM 2088 / JCM 10308 / V24 S)</name>
    <dbReference type="NCBI Taxonomy" id="523846"/>
    <lineage>
        <taxon>Archaea</taxon>
        <taxon>Methanobacteriati</taxon>
        <taxon>Methanobacteriota</taxon>
        <taxon>Methanomada group</taxon>
        <taxon>Methanobacteria</taxon>
        <taxon>Methanobacteriales</taxon>
        <taxon>Methanothermaceae</taxon>
        <taxon>Methanothermus</taxon>
    </lineage>
</organism>
<keyword evidence="4 6" id="KW-0658">Purine biosynthesis</keyword>
<evidence type="ECO:0000256" key="2">
    <source>
        <dbReference type="ARBA" id="ARBA00022598"/>
    </source>
</evidence>
<gene>
    <name evidence="6" type="primary">purS</name>
    <name evidence="7" type="ordered locus">Mfer_1302</name>
</gene>
<accession>E3GX92</accession>
<dbReference type="NCBIfam" id="TIGR00302">
    <property type="entry name" value="phosphoribosylformylglycinamidine synthase subunit PurS"/>
    <property type="match status" value="1"/>
</dbReference>